<name>A0A239BP94_9BACT</name>
<dbReference type="CDD" id="cd06530">
    <property type="entry name" value="S26_SPase_I"/>
    <property type="match status" value="1"/>
</dbReference>
<comment type="catalytic activity">
    <reaction evidence="1 7">
        <text>Cleavage of hydrophobic, N-terminal signal or leader sequences from secreted and periplasmic proteins.</text>
        <dbReference type="EC" id="3.4.21.89"/>
    </reaction>
</comment>
<evidence type="ECO:0000256" key="7">
    <source>
        <dbReference type="RuleBase" id="RU362042"/>
    </source>
</evidence>
<dbReference type="PANTHER" id="PTHR43390">
    <property type="entry name" value="SIGNAL PEPTIDASE I"/>
    <property type="match status" value="1"/>
</dbReference>
<dbReference type="Pfam" id="PF10502">
    <property type="entry name" value="Peptidase_S26"/>
    <property type="match status" value="1"/>
</dbReference>
<dbReference type="GO" id="GO:0016020">
    <property type="term" value="C:membrane"/>
    <property type="evidence" value="ECO:0007669"/>
    <property type="project" value="UniProtKB-SubCell"/>
</dbReference>
<feature type="domain" description="Peptidase S26" evidence="8">
    <location>
        <begin position="10"/>
        <end position="221"/>
    </location>
</feature>
<dbReference type="SUPFAM" id="SSF51306">
    <property type="entry name" value="LexA/Signal peptidase"/>
    <property type="match status" value="1"/>
</dbReference>
<dbReference type="PROSITE" id="PS00761">
    <property type="entry name" value="SPASE_I_3"/>
    <property type="match status" value="1"/>
</dbReference>
<dbReference type="AlphaFoldDB" id="A0A239BP94"/>
<dbReference type="NCBIfam" id="TIGR02227">
    <property type="entry name" value="sigpep_I_bact"/>
    <property type="match status" value="1"/>
</dbReference>
<comment type="subcellular location">
    <subcellularLocation>
        <location evidence="7">Membrane</location>
        <topology evidence="7">Single-pass type II membrane protein</topology>
    </subcellularLocation>
</comment>
<dbReference type="InterPro" id="IPR036286">
    <property type="entry name" value="LexA/Signal_pep-like_sf"/>
</dbReference>
<feature type="active site" evidence="6">
    <location>
        <position position="40"/>
    </location>
</feature>
<evidence type="ECO:0000313" key="9">
    <source>
        <dbReference type="EMBL" id="SNS09907.1"/>
    </source>
</evidence>
<reference evidence="9 10" key="1">
    <citation type="submission" date="2017-06" db="EMBL/GenBank/DDBJ databases">
        <authorList>
            <person name="Kim H.J."/>
            <person name="Triplett B.A."/>
        </authorList>
    </citation>
    <scope>NUCLEOTIDE SEQUENCE [LARGE SCALE GENOMIC DNA]</scope>
    <source>
        <strain evidence="9 10">DSM 13116</strain>
    </source>
</reference>
<dbReference type="RefSeq" id="WP_089274934.1">
    <property type="nucleotide sequence ID" value="NZ_FZOC01000006.1"/>
</dbReference>
<organism evidence="9 10">
    <name type="scientific">Humidesulfovibrio mexicanus</name>
    <dbReference type="NCBI Taxonomy" id="147047"/>
    <lineage>
        <taxon>Bacteria</taxon>
        <taxon>Pseudomonadati</taxon>
        <taxon>Thermodesulfobacteriota</taxon>
        <taxon>Desulfovibrionia</taxon>
        <taxon>Desulfovibrionales</taxon>
        <taxon>Desulfovibrionaceae</taxon>
        <taxon>Humidesulfovibrio</taxon>
    </lineage>
</organism>
<dbReference type="GO" id="GO:0006465">
    <property type="term" value="P:signal peptide processing"/>
    <property type="evidence" value="ECO:0007669"/>
    <property type="project" value="InterPro"/>
</dbReference>
<evidence type="ECO:0000256" key="6">
    <source>
        <dbReference type="PIRSR" id="PIRSR600223-1"/>
    </source>
</evidence>
<dbReference type="InterPro" id="IPR019758">
    <property type="entry name" value="Pept_S26A_signal_pept_1_CS"/>
</dbReference>
<proteinExistence type="inferred from homology"/>
<evidence type="ECO:0000259" key="8">
    <source>
        <dbReference type="Pfam" id="PF10502"/>
    </source>
</evidence>
<evidence type="ECO:0000256" key="1">
    <source>
        <dbReference type="ARBA" id="ARBA00000677"/>
    </source>
</evidence>
<gene>
    <name evidence="9" type="ORF">SAMN04488503_2726</name>
</gene>
<evidence type="ECO:0000256" key="3">
    <source>
        <dbReference type="ARBA" id="ARBA00013208"/>
    </source>
</evidence>
<evidence type="ECO:0000256" key="5">
    <source>
        <dbReference type="ARBA" id="ARBA00022801"/>
    </source>
</evidence>
<dbReference type="InterPro" id="IPR000223">
    <property type="entry name" value="Pept_S26A_signal_pept_1"/>
</dbReference>
<dbReference type="InterPro" id="IPR019757">
    <property type="entry name" value="Pept_S26A_signal_pept_1_Lys-AS"/>
</dbReference>
<dbReference type="InterPro" id="IPR019533">
    <property type="entry name" value="Peptidase_S26"/>
</dbReference>
<dbReference type="PROSITE" id="PS00760">
    <property type="entry name" value="SPASE_I_2"/>
    <property type="match status" value="1"/>
</dbReference>
<evidence type="ECO:0000256" key="2">
    <source>
        <dbReference type="ARBA" id="ARBA00009370"/>
    </source>
</evidence>
<dbReference type="EMBL" id="FZOC01000006">
    <property type="protein sequence ID" value="SNS09907.1"/>
    <property type="molecule type" value="Genomic_DNA"/>
</dbReference>
<keyword evidence="5 7" id="KW-0378">Hydrolase</keyword>
<dbReference type="Gene3D" id="2.10.109.10">
    <property type="entry name" value="Umud Fragment, subunit A"/>
    <property type="match status" value="2"/>
</dbReference>
<accession>A0A239BP94</accession>
<keyword evidence="7" id="KW-0645">Protease</keyword>
<dbReference type="Proteomes" id="UP000198324">
    <property type="component" value="Unassembled WGS sequence"/>
</dbReference>
<dbReference type="EC" id="3.4.21.89" evidence="3 7"/>
<evidence type="ECO:0000256" key="4">
    <source>
        <dbReference type="ARBA" id="ARBA00019232"/>
    </source>
</evidence>
<comment type="similarity">
    <text evidence="2 7">Belongs to the peptidase S26 family.</text>
</comment>
<protein>
    <recommendedName>
        <fullName evidence="4 7">Signal peptidase I</fullName>
        <ecNumber evidence="3 7">3.4.21.89</ecNumber>
    </recommendedName>
</protein>
<evidence type="ECO:0000313" key="10">
    <source>
        <dbReference type="Proteomes" id="UP000198324"/>
    </source>
</evidence>
<dbReference type="GO" id="GO:0009003">
    <property type="term" value="F:signal peptidase activity"/>
    <property type="evidence" value="ECO:0007669"/>
    <property type="project" value="UniProtKB-EC"/>
</dbReference>
<dbReference type="OrthoDB" id="9815782at2"/>
<dbReference type="GO" id="GO:0004252">
    <property type="term" value="F:serine-type endopeptidase activity"/>
    <property type="evidence" value="ECO:0007669"/>
    <property type="project" value="InterPro"/>
</dbReference>
<feature type="active site" evidence="6">
    <location>
        <position position="105"/>
    </location>
</feature>
<dbReference type="PRINTS" id="PR00727">
    <property type="entry name" value="LEADERPTASE"/>
</dbReference>
<dbReference type="PANTHER" id="PTHR43390:SF1">
    <property type="entry name" value="CHLOROPLAST PROCESSING PEPTIDASE"/>
    <property type="match status" value="1"/>
</dbReference>
<sequence>MNPRWLKTLKEYIEALLVAVVLALIIRAFIVQAFKIPTGSMLETLQIGDQLLVSKFHYGVRLPFTDRVLIPVYEPARGDVIVFEYPYDAKLDANRPQLDGVDFVKRIVGLPGDVVEIRAKEVYVNGEHVTGEYIQHVREDVEENPLPEGHPAVTVDPAAYFDHCEDTTSVCRAKRDWMPPMTVPQGQFFVMGDNRDESFDSRFWGFVKREAIRGKAMIIYWSWTGPTEIRWERLGRLIH</sequence>
<keyword evidence="10" id="KW-1185">Reference proteome</keyword>